<dbReference type="InterPro" id="IPR017972">
    <property type="entry name" value="Cyt_P450_CS"/>
</dbReference>
<evidence type="ECO:0000256" key="2">
    <source>
        <dbReference type="ARBA" id="ARBA00010617"/>
    </source>
</evidence>
<keyword evidence="8" id="KW-1133">Transmembrane helix</keyword>
<dbReference type="GO" id="GO:0004497">
    <property type="term" value="F:monooxygenase activity"/>
    <property type="evidence" value="ECO:0007669"/>
    <property type="project" value="UniProtKB-KW"/>
</dbReference>
<reference evidence="9 10" key="1">
    <citation type="submission" date="2020-03" db="EMBL/GenBank/DDBJ databases">
        <title>Draft Genome Sequence of Cudoniella acicularis.</title>
        <authorList>
            <person name="Buettner E."/>
            <person name="Kellner H."/>
        </authorList>
    </citation>
    <scope>NUCLEOTIDE SEQUENCE [LARGE SCALE GENOMIC DNA]</scope>
    <source>
        <strain evidence="9 10">DSM 108380</strain>
    </source>
</reference>
<keyword evidence="8" id="KW-0812">Transmembrane</keyword>
<dbReference type="Proteomes" id="UP000566819">
    <property type="component" value="Unassembled WGS sequence"/>
</dbReference>
<keyword evidence="3 6" id="KW-0349">Heme</keyword>
<evidence type="ECO:0000256" key="3">
    <source>
        <dbReference type="ARBA" id="ARBA00022617"/>
    </source>
</evidence>
<evidence type="ECO:0000256" key="4">
    <source>
        <dbReference type="ARBA" id="ARBA00022723"/>
    </source>
</evidence>
<evidence type="ECO:0000256" key="5">
    <source>
        <dbReference type="ARBA" id="ARBA00023004"/>
    </source>
</evidence>
<dbReference type="InterPro" id="IPR002401">
    <property type="entry name" value="Cyt_P450_E_grp-I"/>
</dbReference>
<dbReference type="OrthoDB" id="1470350at2759"/>
<dbReference type="InterPro" id="IPR001128">
    <property type="entry name" value="Cyt_P450"/>
</dbReference>
<keyword evidence="7" id="KW-0560">Oxidoreductase</keyword>
<dbReference type="PANTHER" id="PTHR24305">
    <property type="entry name" value="CYTOCHROME P450"/>
    <property type="match status" value="1"/>
</dbReference>
<dbReference type="GO" id="GO:0020037">
    <property type="term" value="F:heme binding"/>
    <property type="evidence" value="ECO:0007669"/>
    <property type="project" value="InterPro"/>
</dbReference>
<dbReference type="Gene3D" id="1.10.630.10">
    <property type="entry name" value="Cytochrome P450"/>
    <property type="match status" value="1"/>
</dbReference>
<dbReference type="AlphaFoldDB" id="A0A8H4W1B7"/>
<evidence type="ECO:0000256" key="6">
    <source>
        <dbReference type="PIRSR" id="PIRSR602401-1"/>
    </source>
</evidence>
<name>A0A8H4W1B7_9HELO</name>
<dbReference type="GO" id="GO:0005506">
    <property type="term" value="F:iron ion binding"/>
    <property type="evidence" value="ECO:0007669"/>
    <property type="project" value="InterPro"/>
</dbReference>
<keyword evidence="5 6" id="KW-0408">Iron</keyword>
<dbReference type="GO" id="GO:0016705">
    <property type="term" value="F:oxidoreductase activity, acting on paired donors, with incorporation or reduction of molecular oxygen"/>
    <property type="evidence" value="ECO:0007669"/>
    <property type="project" value="InterPro"/>
</dbReference>
<dbReference type="PRINTS" id="PR00463">
    <property type="entry name" value="EP450I"/>
</dbReference>
<dbReference type="CDD" id="cd11058">
    <property type="entry name" value="CYP60B-like"/>
    <property type="match status" value="1"/>
</dbReference>
<dbReference type="SUPFAM" id="SSF48264">
    <property type="entry name" value="Cytochrome P450"/>
    <property type="match status" value="1"/>
</dbReference>
<keyword evidence="10" id="KW-1185">Reference proteome</keyword>
<dbReference type="PRINTS" id="PR00385">
    <property type="entry name" value="P450"/>
</dbReference>
<comment type="cofactor">
    <cofactor evidence="1 6">
        <name>heme</name>
        <dbReference type="ChEBI" id="CHEBI:30413"/>
    </cofactor>
</comment>
<gene>
    <name evidence="9" type="ORF">G7Y89_g10724</name>
</gene>
<dbReference type="InterPro" id="IPR050121">
    <property type="entry name" value="Cytochrome_P450_monoxygenase"/>
</dbReference>
<evidence type="ECO:0000313" key="10">
    <source>
        <dbReference type="Proteomes" id="UP000566819"/>
    </source>
</evidence>
<proteinExistence type="inferred from homology"/>
<evidence type="ECO:0000256" key="8">
    <source>
        <dbReference type="SAM" id="Phobius"/>
    </source>
</evidence>
<organism evidence="9 10">
    <name type="scientific">Cudoniella acicularis</name>
    <dbReference type="NCBI Taxonomy" id="354080"/>
    <lineage>
        <taxon>Eukaryota</taxon>
        <taxon>Fungi</taxon>
        <taxon>Dikarya</taxon>
        <taxon>Ascomycota</taxon>
        <taxon>Pezizomycotina</taxon>
        <taxon>Leotiomycetes</taxon>
        <taxon>Helotiales</taxon>
        <taxon>Tricladiaceae</taxon>
        <taxon>Cudoniella</taxon>
    </lineage>
</organism>
<comment type="caution">
    <text evidence="9">The sequence shown here is derived from an EMBL/GenBank/DDBJ whole genome shotgun (WGS) entry which is preliminary data.</text>
</comment>
<comment type="similarity">
    <text evidence="2 7">Belongs to the cytochrome P450 family.</text>
</comment>
<sequence length="561" mass="62652">MLLNIGIWETLAIVASTLISVAIYGTVYNLYFHPLAKFPGPKLFAFAEFPYVFSILRGRVAYTIKDLHTQYGPIIRMAPNELVFSSAPALKDVYTRQGEKPSFPKDPNAYTTPPGGVHSILTVRSDADHSRYRRLLAHSFSEKSLQEQAPLIKTYVDLLIYRLHSCAADGPQNMLKWFNYVSFDIIGDLTLGESFNSLQESGYHPWVSFLLVHFKSSAFLAQARKYPLFAKLLMKFIPKEVIQGRIGHAKFAKEKVLSRMEMGTERPDFMTGVLKHNDKETGITVEEIIPTFAILIVAGSETISTLLSAVTFYLLKYPSAMKKLITEIRTTFKTEEEINQISVNSLKYMLAVLDEALRLLPPTPRGGPRVVPGDGEVVDGVWIPGGTIVTVATYSANRQPSNWADPDEFVPERWLENAPQKYKNDNKAAFSPFSLGPRNCIGRNLAYAEMRTILARLLWNFDLELDERSEIRPSHADDKLLKVLGNFLGLKFTGSSTVGTCVDLPKGFSDNVTSGKAKPGFRCTTDVKCKGTGFSFNEKPGSEKFPAWIDNKSSSWKCVAA</sequence>
<evidence type="ECO:0008006" key="11">
    <source>
        <dbReference type="Google" id="ProtNLM"/>
    </source>
</evidence>
<keyword evidence="4 6" id="KW-0479">Metal-binding</keyword>
<dbReference type="Pfam" id="PF00067">
    <property type="entry name" value="p450"/>
    <property type="match status" value="1"/>
</dbReference>
<evidence type="ECO:0000256" key="7">
    <source>
        <dbReference type="RuleBase" id="RU000461"/>
    </source>
</evidence>
<keyword evidence="8" id="KW-0472">Membrane</keyword>
<evidence type="ECO:0000313" key="9">
    <source>
        <dbReference type="EMBL" id="KAF4627434.1"/>
    </source>
</evidence>
<feature type="binding site" description="axial binding residue" evidence="6">
    <location>
        <position position="440"/>
    </location>
    <ligand>
        <name>heme</name>
        <dbReference type="ChEBI" id="CHEBI:30413"/>
    </ligand>
    <ligandPart>
        <name>Fe</name>
        <dbReference type="ChEBI" id="CHEBI:18248"/>
    </ligandPart>
</feature>
<dbReference type="InterPro" id="IPR036396">
    <property type="entry name" value="Cyt_P450_sf"/>
</dbReference>
<accession>A0A8H4W1B7</accession>
<feature type="transmembrane region" description="Helical" evidence="8">
    <location>
        <begin position="6"/>
        <end position="31"/>
    </location>
</feature>
<dbReference type="PROSITE" id="PS00086">
    <property type="entry name" value="CYTOCHROME_P450"/>
    <property type="match status" value="1"/>
</dbReference>
<dbReference type="PANTHER" id="PTHR24305:SF210">
    <property type="entry name" value="CYTOCHROME P450 MONOOXYGENASE ASQL-RELATED"/>
    <property type="match status" value="1"/>
</dbReference>
<dbReference type="EMBL" id="JAAMPI010000970">
    <property type="protein sequence ID" value="KAF4627434.1"/>
    <property type="molecule type" value="Genomic_DNA"/>
</dbReference>
<keyword evidence="7" id="KW-0503">Monooxygenase</keyword>
<evidence type="ECO:0000256" key="1">
    <source>
        <dbReference type="ARBA" id="ARBA00001971"/>
    </source>
</evidence>
<protein>
    <recommendedName>
        <fullName evidence="11">Cytochrome P450</fullName>
    </recommendedName>
</protein>